<evidence type="ECO:0000256" key="10">
    <source>
        <dbReference type="SAM" id="Phobius"/>
    </source>
</evidence>
<comment type="subcellular location">
    <subcellularLocation>
        <location evidence="1">Membrane</location>
        <topology evidence="1">Multi-pass membrane protein</topology>
    </subcellularLocation>
</comment>
<sequence>MGLIMSPVFLLHHATVLLAGTLVVTLVKAAVVTLVVRLFGVPLRLGLAVGLSMAHIGEFSLVLLSMANQLRLLSSQVYMLLLGVTAMSLLTTPFVILAAVNLLIKEGHHQLYISGPRLRLSSAAGDAKLPTTNNHSPDWAVVMVDGQAAHGKTAAPRINKEARQSVHAAGAEPGSRGKRQQRQQPGQQ</sequence>
<evidence type="ECO:0000256" key="8">
    <source>
        <dbReference type="ARBA" id="ARBA00023136"/>
    </source>
</evidence>
<dbReference type="Gene3D" id="1.20.1530.20">
    <property type="match status" value="1"/>
</dbReference>
<gene>
    <name evidence="12" type="ORF">BQ4739_LOCUS18368</name>
</gene>
<evidence type="ECO:0000259" key="11">
    <source>
        <dbReference type="Pfam" id="PF00999"/>
    </source>
</evidence>
<feature type="transmembrane region" description="Helical" evidence="10">
    <location>
        <begin position="45"/>
        <end position="65"/>
    </location>
</feature>
<dbReference type="InterPro" id="IPR038770">
    <property type="entry name" value="Na+/solute_symporter_sf"/>
</dbReference>
<organism evidence="12 13">
    <name type="scientific">Tetradesmus obliquus</name>
    <name type="common">Green alga</name>
    <name type="synonym">Acutodesmus obliquus</name>
    <dbReference type="NCBI Taxonomy" id="3088"/>
    <lineage>
        <taxon>Eukaryota</taxon>
        <taxon>Viridiplantae</taxon>
        <taxon>Chlorophyta</taxon>
        <taxon>core chlorophytes</taxon>
        <taxon>Chlorophyceae</taxon>
        <taxon>CS clade</taxon>
        <taxon>Sphaeropleales</taxon>
        <taxon>Scenedesmaceae</taxon>
        <taxon>Tetradesmus</taxon>
    </lineage>
</organism>
<evidence type="ECO:0000256" key="3">
    <source>
        <dbReference type="ARBA" id="ARBA00022449"/>
    </source>
</evidence>
<dbReference type="Proteomes" id="UP000256970">
    <property type="component" value="Unassembled WGS sequence"/>
</dbReference>
<proteinExistence type="predicted"/>
<keyword evidence="13" id="KW-1185">Reference proteome</keyword>
<evidence type="ECO:0000313" key="12">
    <source>
        <dbReference type="EMBL" id="SZX78039.1"/>
    </source>
</evidence>
<evidence type="ECO:0000256" key="9">
    <source>
        <dbReference type="SAM" id="MobiDB-lite"/>
    </source>
</evidence>
<evidence type="ECO:0000313" key="13">
    <source>
        <dbReference type="Proteomes" id="UP000256970"/>
    </source>
</evidence>
<keyword evidence="5" id="KW-0732">Signal</keyword>
<feature type="region of interest" description="Disordered" evidence="9">
    <location>
        <begin position="150"/>
        <end position="188"/>
    </location>
</feature>
<keyword evidence="2" id="KW-0813">Transport</keyword>
<feature type="domain" description="Cation/H+ exchanger transmembrane" evidence="11">
    <location>
        <begin position="1"/>
        <end position="95"/>
    </location>
</feature>
<keyword evidence="4 10" id="KW-0812">Transmembrane</keyword>
<feature type="transmembrane region" description="Helical" evidence="10">
    <location>
        <begin position="77"/>
        <end position="104"/>
    </location>
</feature>
<dbReference type="AlphaFoldDB" id="A0A383WLJ5"/>
<dbReference type="Pfam" id="PF00999">
    <property type="entry name" value="Na_H_Exchanger"/>
    <property type="match status" value="1"/>
</dbReference>
<evidence type="ECO:0000256" key="1">
    <source>
        <dbReference type="ARBA" id="ARBA00004141"/>
    </source>
</evidence>
<evidence type="ECO:0000256" key="2">
    <source>
        <dbReference type="ARBA" id="ARBA00022448"/>
    </source>
</evidence>
<keyword evidence="7" id="KW-0406">Ion transport</keyword>
<protein>
    <recommendedName>
        <fullName evidence="11">Cation/H+ exchanger transmembrane domain-containing protein</fullName>
    </recommendedName>
</protein>
<dbReference type="PRINTS" id="PR01414">
    <property type="entry name" value="CCMBBIOGNSIS"/>
</dbReference>
<dbReference type="EMBL" id="FNXT01001301">
    <property type="protein sequence ID" value="SZX78039.1"/>
    <property type="molecule type" value="Genomic_DNA"/>
</dbReference>
<evidence type="ECO:0000256" key="5">
    <source>
        <dbReference type="ARBA" id="ARBA00022729"/>
    </source>
</evidence>
<evidence type="ECO:0000256" key="7">
    <source>
        <dbReference type="ARBA" id="ARBA00023065"/>
    </source>
</evidence>
<dbReference type="PANTHER" id="PTHR16254">
    <property type="entry name" value="POTASSIUM/PROTON ANTIPORTER-RELATED"/>
    <property type="match status" value="1"/>
</dbReference>
<reference evidence="12 13" key="1">
    <citation type="submission" date="2016-10" db="EMBL/GenBank/DDBJ databases">
        <authorList>
            <person name="Cai Z."/>
        </authorList>
    </citation>
    <scope>NUCLEOTIDE SEQUENCE [LARGE SCALE GENOMIC DNA]</scope>
</reference>
<dbReference type="GO" id="GO:0016020">
    <property type="term" value="C:membrane"/>
    <property type="evidence" value="ECO:0007669"/>
    <property type="project" value="UniProtKB-SubCell"/>
</dbReference>
<keyword evidence="8 10" id="KW-0472">Membrane</keyword>
<dbReference type="InterPro" id="IPR045158">
    <property type="entry name" value="KEA4/5/6-like"/>
</dbReference>
<dbReference type="GO" id="GO:0015386">
    <property type="term" value="F:potassium:proton antiporter activity"/>
    <property type="evidence" value="ECO:0007669"/>
    <property type="project" value="InterPro"/>
</dbReference>
<dbReference type="InterPro" id="IPR006153">
    <property type="entry name" value="Cation/H_exchanger_TM"/>
</dbReference>
<keyword evidence="6 10" id="KW-1133">Transmembrane helix</keyword>
<keyword evidence="3" id="KW-0050">Antiport</keyword>
<evidence type="ECO:0000256" key="6">
    <source>
        <dbReference type="ARBA" id="ARBA00022989"/>
    </source>
</evidence>
<name>A0A383WLJ5_TETOB</name>
<evidence type="ECO:0000256" key="4">
    <source>
        <dbReference type="ARBA" id="ARBA00022692"/>
    </source>
</evidence>
<accession>A0A383WLJ5</accession>
<dbReference type="PANTHER" id="PTHR16254:SF14">
    <property type="entry name" value="TRANSMEMBRANE AND COILED-COIL DOMAIN-CONTAINING PROTEIN 3"/>
    <property type="match status" value="1"/>
</dbReference>